<dbReference type="InterPro" id="IPR008258">
    <property type="entry name" value="Transglycosylase_SLT_dom_1"/>
</dbReference>
<dbReference type="InterPro" id="IPR052173">
    <property type="entry name" value="Beta-lactam_resp_regulator"/>
</dbReference>
<organism evidence="4 5">
    <name type="scientific">Geothrix oryzae</name>
    <dbReference type="NCBI Taxonomy" id="2927975"/>
    <lineage>
        <taxon>Bacteria</taxon>
        <taxon>Pseudomonadati</taxon>
        <taxon>Acidobacteriota</taxon>
        <taxon>Holophagae</taxon>
        <taxon>Holophagales</taxon>
        <taxon>Holophagaceae</taxon>
        <taxon>Geothrix</taxon>
    </lineage>
</organism>
<dbReference type="Pfam" id="PF05569">
    <property type="entry name" value="Peptidase_M56"/>
    <property type="match status" value="1"/>
</dbReference>
<dbReference type="CDD" id="cd07341">
    <property type="entry name" value="M56_BlaR1_MecR1_like"/>
    <property type="match status" value="1"/>
</dbReference>
<evidence type="ECO:0000313" key="5">
    <source>
        <dbReference type="Proteomes" id="UP001242010"/>
    </source>
</evidence>
<feature type="domain" description="Peptidase M56" evidence="3">
    <location>
        <begin position="107"/>
        <end position="251"/>
    </location>
</feature>
<gene>
    <name evidence="4" type="ORF">GETHOR_09520</name>
</gene>
<proteinExistence type="predicted"/>
<dbReference type="CDD" id="cd00254">
    <property type="entry name" value="LT-like"/>
    <property type="match status" value="1"/>
</dbReference>
<dbReference type="InterPro" id="IPR008756">
    <property type="entry name" value="Peptidase_M56"/>
</dbReference>
<feature type="transmembrane region" description="Helical" evidence="1">
    <location>
        <begin position="40"/>
        <end position="60"/>
    </location>
</feature>
<dbReference type="Gene3D" id="3.30.2010.10">
    <property type="entry name" value="Metalloproteases ('zincins'), catalytic domain"/>
    <property type="match status" value="1"/>
</dbReference>
<name>A0ABM8DPJ3_9BACT</name>
<evidence type="ECO:0000256" key="1">
    <source>
        <dbReference type="SAM" id="Phobius"/>
    </source>
</evidence>
<dbReference type="PANTHER" id="PTHR34978">
    <property type="entry name" value="POSSIBLE SENSOR-TRANSDUCER PROTEIN BLAR"/>
    <property type="match status" value="1"/>
</dbReference>
<protein>
    <recommendedName>
        <fullName evidence="6">Transglycosylase SLT domain-containing protein</fullName>
    </recommendedName>
</protein>
<evidence type="ECO:0000313" key="4">
    <source>
        <dbReference type="EMBL" id="BDU68851.1"/>
    </source>
</evidence>
<evidence type="ECO:0000259" key="2">
    <source>
        <dbReference type="Pfam" id="PF01464"/>
    </source>
</evidence>
<feature type="transmembrane region" description="Helical" evidence="1">
    <location>
        <begin position="179"/>
        <end position="199"/>
    </location>
</feature>
<feature type="domain" description="Transglycosylase SLT" evidence="2">
    <location>
        <begin position="352"/>
        <end position="439"/>
    </location>
</feature>
<dbReference type="InterPro" id="IPR023346">
    <property type="entry name" value="Lysozyme-like_dom_sf"/>
</dbReference>
<dbReference type="Gene3D" id="1.10.530.10">
    <property type="match status" value="1"/>
</dbReference>
<sequence>MTAIIQILGWSLVHSLWQGCLLVLLAAAGGLFLRGRSRHALNGLVLFLCLAMPAGTAWRFHRPAPSGPGQGVRELQILETPTVHRASTMAAAPPLLTRLEAALQPRLPVLVALWALGAGLMAVRLGGGFALSLRWRREGIPAPREWQGVVEALAERMGLRRPVRLLLTRRGDTPMALGLWKPVVLVPAALLTSLPPAYLEALLAHELAHVHRLDYLGNLLQGLAETLLFFHPAVWWLSARIRAEREELADDLAARSLGDPRRLALALNALDDLQPALPSPLFPALAARGGHLLTRIERLLTPRPVTGFHGGLLSLLLIPCAVVVLRAAAPATPPIGAPAEVVAQLDALAIRVGVDPQLLRSMAWVESGFNSAAKSPLGALGLLQVMPDTARTYGAKDLNDPAQVMAAGANYLRFLLDRYQGDVAKAVAAYNCGERALEEGRITDEATRYRALVMDVLAAKAVQPETPLADGEVRGVIRGFGGQRTLYLRISGRGNLVLNILPSEGTKALASVHIGTRASEESKVSTPWSESRPNVVFDASQAGGSLLIRSENPDFSWKGETRVLLDAPWKTFSFRMEPPKP</sequence>
<dbReference type="Pfam" id="PF01464">
    <property type="entry name" value="SLT"/>
    <property type="match status" value="1"/>
</dbReference>
<dbReference type="PANTHER" id="PTHR34978:SF3">
    <property type="entry name" value="SLR0241 PROTEIN"/>
    <property type="match status" value="1"/>
</dbReference>
<keyword evidence="1" id="KW-0812">Transmembrane</keyword>
<accession>A0ABM8DPJ3</accession>
<feature type="transmembrane region" description="Helical" evidence="1">
    <location>
        <begin position="16"/>
        <end position="33"/>
    </location>
</feature>
<evidence type="ECO:0000259" key="3">
    <source>
        <dbReference type="Pfam" id="PF05569"/>
    </source>
</evidence>
<dbReference type="EMBL" id="AP027079">
    <property type="protein sequence ID" value="BDU68851.1"/>
    <property type="molecule type" value="Genomic_DNA"/>
</dbReference>
<reference evidence="5" key="1">
    <citation type="journal article" date="2023" name="Int. J. Syst. Evol. Microbiol.">
        <title>Mesoterricola silvestris gen. nov., sp. nov., Mesoterricola sediminis sp. nov., Geothrix oryzae sp. nov., Geothrix edaphica sp. nov., Geothrix rubra sp. nov., and Geothrix limicola sp. nov., six novel members of Acidobacteriota isolated from soils.</title>
        <authorList>
            <person name="Itoh H."/>
            <person name="Sugisawa Y."/>
            <person name="Mise K."/>
            <person name="Xu Z."/>
            <person name="Kuniyasu M."/>
            <person name="Ushijima N."/>
            <person name="Kawano K."/>
            <person name="Kobayashi E."/>
            <person name="Shiratori Y."/>
            <person name="Masuda Y."/>
            <person name="Senoo K."/>
        </authorList>
    </citation>
    <scope>NUCLEOTIDE SEQUENCE [LARGE SCALE GENOMIC DNA]</scope>
    <source>
        <strain evidence="5">Red222</strain>
    </source>
</reference>
<keyword evidence="1" id="KW-0472">Membrane</keyword>
<dbReference type="Proteomes" id="UP001242010">
    <property type="component" value="Chromosome"/>
</dbReference>
<evidence type="ECO:0008006" key="6">
    <source>
        <dbReference type="Google" id="ProtNLM"/>
    </source>
</evidence>
<dbReference type="SUPFAM" id="SSF53955">
    <property type="entry name" value="Lysozyme-like"/>
    <property type="match status" value="1"/>
</dbReference>
<feature type="transmembrane region" description="Helical" evidence="1">
    <location>
        <begin position="107"/>
        <end position="127"/>
    </location>
</feature>
<keyword evidence="1" id="KW-1133">Transmembrane helix</keyword>
<keyword evidence="5" id="KW-1185">Reference proteome</keyword>
<dbReference type="RefSeq" id="WP_286355487.1">
    <property type="nucleotide sequence ID" value="NZ_AP027079.1"/>
</dbReference>